<protein>
    <submittedName>
        <fullName evidence="1">Uncharacterized protein</fullName>
    </submittedName>
</protein>
<dbReference type="Proteomes" id="UP000799757">
    <property type="component" value="Unassembled WGS sequence"/>
</dbReference>
<dbReference type="OrthoDB" id="3946340at2759"/>
<keyword evidence="2" id="KW-1185">Reference proteome</keyword>
<name>A0A6A6WT68_9PLEO</name>
<accession>A0A6A6WT68</accession>
<reference evidence="1" key="1">
    <citation type="journal article" date="2020" name="Stud. Mycol.">
        <title>101 Dothideomycetes genomes: a test case for predicting lifestyles and emergence of pathogens.</title>
        <authorList>
            <person name="Haridas S."/>
            <person name="Albert R."/>
            <person name="Binder M."/>
            <person name="Bloem J."/>
            <person name="Labutti K."/>
            <person name="Salamov A."/>
            <person name="Andreopoulos B."/>
            <person name="Baker S."/>
            <person name="Barry K."/>
            <person name="Bills G."/>
            <person name="Bluhm B."/>
            <person name="Cannon C."/>
            <person name="Castanera R."/>
            <person name="Culley D."/>
            <person name="Daum C."/>
            <person name="Ezra D."/>
            <person name="Gonzalez J."/>
            <person name="Henrissat B."/>
            <person name="Kuo A."/>
            <person name="Liang C."/>
            <person name="Lipzen A."/>
            <person name="Lutzoni F."/>
            <person name="Magnuson J."/>
            <person name="Mondo S."/>
            <person name="Nolan M."/>
            <person name="Ohm R."/>
            <person name="Pangilinan J."/>
            <person name="Park H.-J."/>
            <person name="Ramirez L."/>
            <person name="Alfaro M."/>
            <person name="Sun H."/>
            <person name="Tritt A."/>
            <person name="Yoshinaga Y."/>
            <person name="Zwiers L.-H."/>
            <person name="Turgeon B."/>
            <person name="Goodwin S."/>
            <person name="Spatafora J."/>
            <person name="Crous P."/>
            <person name="Grigoriev I."/>
        </authorList>
    </citation>
    <scope>NUCLEOTIDE SEQUENCE</scope>
    <source>
        <strain evidence="1">CBS 109.77</strain>
    </source>
</reference>
<organism evidence="1 2">
    <name type="scientific">Melanomma pulvis-pyrius CBS 109.77</name>
    <dbReference type="NCBI Taxonomy" id="1314802"/>
    <lineage>
        <taxon>Eukaryota</taxon>
        <taxon>Fungi</taxon>
        <taxon>Dikarya</taxon>
        <taxon>Ascomycota</taxon>
        <taxon>Pezizomycotina</taxon>
        <taxon>Dothideomycetes</taxon>
        <taxon>Pleosporomycetidae</taxon>
        <taxon>Pleosporales</taxon>
        <taxon>Melanommataceae</taxon>
        <taxon>Melanomma</taxon>
    </lineage>
</organism>
<evidence type="ECO:0000313" key="2">
    <source>
        <dbReference type="Proteomes" id="UP000799757"/>
    </source>
</evidence>
<evidence type="ECO:0000313" key="1">
    <source>
        <dbReference type="EMBL" id="KAF2787114.1"/>
    </source>
</evidence>
<dbReference type="EMBL" id="MU002359">
    <property type="protein sequence ID" value="KAF2787114.1"/>
    <property type="molecule type" value="Genomic_DNA"/>
</dbReference>
<dbReference type="AlphaFoldDB" id="A0A6A6WT68"/>
<proteinExistence type="predicted"/>
<gene>
    <name evidence="1" type="ORF">K505DRAFT_317263</name>
</gene>
<sequence length="254" mass="28509">MSQSTEDSTIYTEKPSSPTELIPARYFGESSLEASRIVQVIPFKRTVLLTPHRARAADFSQHQWLFKQATSEIWYEKPAKSIHQLQPMALNESSGPRNNPNPIALETPRVWSSDALTTPPDDDIYDCTAGHSRDGDFMGTCHDCTDEKSEALERTELVYCLVVSTSHSTDQLYGPGMGTQNHGRQIYKLVKCGSREAAVVEAFYAAGCNGWNVLFSCVLRMGETFDERDGRVERVDALWKLAEKKSGDTIRVFY</sequence>